<proteinExistence type="predicted"/>
<organism evidence="3 4">
    <name type="scientific">Trichophyton tonsurans (strain CBS 112818)</name>
    <name type="common">Scalp ringworm fungus</name>
    <dbReference type="NCBI Taxonomy" id="647933"/>
    <lineage>
        <taxon>Eukaryota</taxon>
        <taxon>Fungi</taxon>
        <taxon>Dikarya</taxon>
        <taxon>Ascomycota</taxon>
        <taxon>Pezizomycotina</taxon>
        <taxon>Eurotiomycetes</taxon>
        <taxon>Eurotiomycetidae</taxon>
        <taxon>Onygenales</taxon>
        <taxon>Arthrodermataceae</taxon>
        <taxon>Trichophyton</taxon>
    </lineage>
</organism>
<feature type="region of interest" description="Disordered" evidence="1">
    <location>
        <begin position="100"/>
        <end position="121"/>
    </location>
</feature>
<dbReference type="Proteomes" id="UP000009172">
    <property type="component" value="Unassembled WGS sequence"/>
</dbReference>
<evidence type="ECO:0000313" key="4">
    <source>
        <dbReference type="Proteomes" id="UP000009172"/>
    </source>
</evidence>
<evidence type="ECO:0000313" key="3">
    <source>
        <dbReference type="EMBL" id="EGD98461.1"/>
    </source>
</evidence>
<protein>
    <submittedName>
        <fullName evidence="3">Uncharacterized protein</fullName>
    </submittedName>
</protein>
<keyword evidence="2" id="KW-0812">Transmembrane</keyword>
<keyword evidence="2" id="KW-1133">Transmembrane helix</keyword>
<dbReference type="AlphaFoldDB" id="F2S4G2"/>
<keyword evidence="4" id="KW-1185">Reference proteome</keyword>
<evidence type="ECO:0000256" key="1">
    <source>
        <dbReference type="SAM" id="MobiDB-lite"/>
    </source>
</evidence>
<name>F2S4G2_TRIT1</name>
<dbReference type="EMBL" id="GG698511">
    <property type="protein sequence ID" value="EGD98461.1"/>
    <property type="molecule type" value="Genomic_DNA"/>
</dbReference>
<sequence length="121" mass="13308">MNSTKSRNQMLRLGGSIIAGPIIVLWPIHTGDVRDMPSIWHVTRTLWQREASTCCCDGDGRKGLTSIEGPVYVVEKGRAPHYNNIAMFRTKAAAEAVIATSVDPQQPRKSHRGRQGVQRGG</sequence>
<accession>F2S4G2</accession>
<dbReference type="HOGENOM" id="CLU_2039759_0_0_1"/>
<feature type="transmembrane region" description="Helical" evidence="2">
    <location>
        <begin position="12"/>
        <end position="29"/>
    </location>
</feature>
<evidence type="ECO:0000256" key="2">
    <source>
        <dbReference type="SAM" id="Phobius"/>
    </source>
</evidence>
<gene>
    <name evidence="3" type="ORF">TESG_08546</name>
</gene>
<keyword evidence="2" id="KW-0472">Membrane</keyword>
<reference evidence="4" key="1">
    <citation type="journal article" date="2012" name="MBio">
        <title>Comparative genome analysis of Trichophyton rubrum and related dermatophytes reveals candidate genes involved in infection.</title>
        <authorList>
            <person name="Martinez D.A."/>
            <person name="Oliver B.G."/>
            <person name="Graeser Y."/>
            <person name="Goldberg J.M."/>
            <person name="Li W."/>
            <person name="Martinez-Rossi N.M."/>
            <person name="Monod M."/>
            <person name="Shelest E."/>
            <person name="Barton R.C."/>
            <person name="Birch E."/>
            <person name="Brakhage A.A."/>
            <person name="Chen Z."/>
            <person name="Gurr S.J."/>
            <person name="Heiman D."/>
            <person name="Heitman J."/>
            <person name="Kosti I."/>
            <person name="Rossi A."/>
            <person name="Saif S."/>
            <person name="Samalova M."/>
            <person name="Saunders C.W."/>
            <person name="Shea T."/>
            <person name="Summerbell R.C."/>
            <person name="Xu J."/>
            <person name="Young S."/>
            <person name="Zeng Q."/>
            <person name="Birren B.W."/>
            <person name="Cuomo C.A."/>
            <person name="White T.C."/>
        </authorList>
    </citation>
    <scope>NUCLEOTIDE SEQUENCE [LARGE SCALE GENOMIC DNA]</scope>
    <source>
        <strain evidence="4">CBS 112818</strain>
    </source>
</reference>